<sequence length="81" mass="7876">MSEPAAMIWMSGLAHAASEPQDAGQISPSSRILAPIAAGRTPATGAIEPSRPSSPSTVKPASASGGIAPIAAISPSAIGRS</sequence>
<name>A0ABS3ZT59_9BRAD</name>
<evidence type="ECO:0000313" key="3">
    <source>
        <dbReference type="Proteomes" id="UP000669317"/>
    </source>
</evidence>
<organism evidence="2 3">
    <name type="scientific">Bradyrhizobium vignae</name>
    <dbReference type="NCBI Taxonomy" id="1549949"/>
    <lineage>
        <taxon>Bacteria</taxon>
        <taxon>Pseudomonadati</taxon>
        <taxon>Pseudomonadota</taxon>
        <taxon>Alphaproteobacteria</taxon>
        <taxon>Hyphomicrobiales</taxon>
        <taxon>Nitrobacteraceae</taxon>
        <taxon>Bradyrhizobium</taxon>
    </lineage>
</organism>
<accession>A0ABS3ZT59</accession>
<dbReference type="Proteomes" id="UP000669317">
    <property type="component" value="Unassembled WGS sequence"/>
</dbReference>
<dbReference type="EMBL" id="JAGIKT010000017">
    <property type="protein sequence ID" value="MBP0111341.1"/>
    <property type="molecule type" value="Genomic_DNA"/>
</dbReference>
<evidence type="ECO:0000313" key="2">
    <source>
        <dbReference type="EMBL" id="MBP0111341.1"/>
    </source>
</evidence>
<evidence type="ECO:0000256" key="1">
    <source>
        <dbReference type="SAM" id="MobiDB-lite"/>
    </source>
</evidence>
<proteinExistence type="predicted"/>
<feature type="region of interest" description="Disordered" evidence="1">
    <location>
        <begin position="38"/>
        <end position="65"/>
    </location>
</feature>
<gene>
    <name evidence="2" type="ORF">JWS04_09620</name>
</gene>
<reference evidence="2 3" key="1">
    <citation type="submission" date="2021-03" db="EMBL/GenBank/DDBJ databases">
        <title>Genome Sequence of Bradyrhizobium vignae strain ISRA400.</title>
        <authorList>
            <person name="Tisa L.S."/>
            <person name="Svistoonoff S."/>
            <person name="Hocher V."/>
            <person name="Fall S."/>
            <person name="Zaiya A."/>
            <person name="Naing D."/>
            <person name="Niang N."/>
            <person name="Diouf A."/>
            <person name="Dasylva M.C."/>
            <person name="Toure O."/>
            <person name="Gueye M."/>
            <person name="Gully D."/>
            <person name="Tisseyre P."/>
            <person name="Simpson S."/>
            <person name="Morris K."/>
            <person name="Thomas W.K."/>
        </authorList>
    </citation>
    <scope>NUCLEOTIDE SEQUENCE [LARGE SCALE GENOMIC DNA]</scope>
    <source>
        <strain evidence="2 3">ISRA400</strain>
    </source>
</reference>
<comment type="caution">
    <text evidence="2">The sequence shown here is derived from an EMBL/GenBank/DDBJ whole genome shotgun (WGS) entry which is preliminary data.</text>
</comment>
<protein>
    <submittedName>
        <fullName evidence="2">Uncharacterized protein</fullName>
    </submittedName>
</protein>
<keyword evidence="3" id="KW-1185">Reference proteome</keyword>